<dbReference type="eggNOG" id="ENOG5033WI7">
    <property type="taxonomic scope" value="Bacteria"/>
</dbReference>
<accession>B7KC28</accession>
<sequence>MANTKDSVSSFLRDAFTSHAQYTASQKQDAQKRALKWLQSHIESELSEQKIFEQFTQKWRNGNSQAPMTDNSPLSLENLPGSYKGSKTTNKHQDEALIFLQEQVPSQMQADFQTRWDAKVCLKVSNKEGTPFKVEQQEQAILQKQDPDGNGTAWYPVKYEETYYLLSYEEQGDYYLVELTEDISPQNRNVWFVSQEDVKIANI</sequence>
<reference evidence="2" key="1">
    <citation type="journal article" date="2011" name="MBio">
        <title>Novel metabolic attributes of the genus Cyanothece, comprising a group of unicellular nitrogen-fixing Cyanobacteria.</title>
        <authorList>
            <person name="Bandyopadhyay A."/>
            <person name="Elvitigala T."/>
            <person name="Welsh E."/>
            <person name="Stockel J."/>
            <person name="Liberton M."/>
            <person name="Min H."/>
            <person name="Sherman L.A."/>
            <person name="Pakrasi H.B."/>
        </authorList>
    </citation>
    <scope>NUCLEOTIDE SEQUENCE [LARGE SCALE GENOMIC DNA]</scope>
    <source>
        <strain evidence="2">PCC 7424</strain>
    </source>
</reference>
<proteinExistence type="predicted"/>
<dbReference type="RefSeq" id="WP_012597801.1">
    <property type="nucleotide sequence ID" value="NC_011729.1"/>
</dbReference>
<dbReference type="AlphaFoldDB" id="B7KC28"/>
<dbReference type="OrthoDB" id="428174at2"/>
<dbReference type="Proteomes" id="UP000002384">
    <property type="component" value="Chromosome"/>
</dbReference>
<gene>
    <name evidence="1" type="ordered locus">PCC7424_0384</name>
</gene>
<keyword evidence="2" id="KW-1185">Reference proteome</keyword>
<dbReference type="KEGG" id="cyc:PCC7424_0384"/>
<dbReference type="EMBL" id="CP001291">
    <property type="protein sequence ID" value="ACK68851.1"/>
    <property type="molecule type" value="Genomic_DNA"/>
</dbReference>
<dbReference type="HOGENOM" id="CLU_1347041_0_0_3"/>
<name>B7KC28_GLOC7</name>
<organism evidence="1 2">
    <name type="scientific">Gloeothece citriformis (strain PCC 7424)</name>
    <name type="common">Cyanothece sp. (strain PCC 7424)</name>
    <dbReference type="NCBI Taxonomy" id="65393"/>
    <lineage>
        <taxon>Bacteria</taxon>
        <taxon>Bacillati</taxon>
        <taxon>Cyanobacteriota</taxon>
        <taxon>Cyanophyceae</taxon>
        <taxon>Oscillatoriophycideae</taxon>
        <taxon>Chroococcales</taxon>
        <taxon>Aphanothecaceae</taxon>
        <taxon>Gloeothece</taxon>
        <taxon>Gloeothece citriformis</taxon>
    </lineage>
</organism>
<evidence type="ECO:0000313" key="1">
    <source>
        <dbReference type="EMBL" id="ACK68851.1"/>
    </source>
</evidence>
<protein>
    <submittedName>
        <fullName evidence="1">Uncharacterized protein</fullName>
    </submittedName>
</protein>
<evidence type="ECO:0000313" key="2">
    <source>
        <dbReference type="Proteomes" id="UP000002384"/>
    </source>
</evidence>